<dbReference type="GO" id="GO:0009055">
    <property type="term" value="F:electron transfer activity"/>
    <property type="evidence" value="ECO:0007669"/>
    <property type="project" value="InterPro"/>
</dbReference>
<keyword evidence="1" id="KW-0732">Signal</keyword>
<sequence>MQASVRFRPRMGAPIRGVLTRGALTIAAAALLAVTQAAGAQGGGGQRDLARGQSLYETSCGGCHDRSVHGRAERSARTYEEIRSYVVRWQREVRASWQPDDIDAVTAWLNDRYYRFPCPTTVCAAPRASVPR</sequence>
<evidence type="ECO:0000313" key="3">
    <source>
        <dbReference type="Proteomes" id="UP000321548"/>
    </source>
</evidence>
<dbReference type="GO" id="GO:0020037">
    <property type="term" value="F:heme binding"/>
    <property type="evidence" value="ECO:0007669"/>
    <property type="project" value="InterPro"/>
</dbReference>
<organism evidence="2 3">
    <name type="scientific">Zeimonas arvi</name>
    <dbReference type="NCBI Taxonomy" id="2498847"/>
    <lineage>
        <taxon>Bacteria</taxon>
        <taxon>Pseudomonadati</taxon>
        <taxon>Pseudomonadota</taxon>
        <taxon>Betaproteobacteria</taxon>
        <taxon>Burkholderiales</taxon>
        <taxon>Burkholderiaceae</taxon>
        <taxon>Zeimonas</taxon>
    </lineage>
</organism>
<evidence type="ECO:0000313" key="2">
    <source>
        <dbReference type="EMBL" id="TXL63851.1"/>
    </source>
</evidence>
<feature type="signal peptide" evidence="1">
    <location>
        <begin position="1"/>
        <end position="40"/>
    </location>
</feature>
<dbReference type="Gene3D" id="1.10.760.10">
    <property type="entry name" value="Cytochrome c-like domain"/>
    <property type="match status" value="1"/>
</dbReference>
<dbReference type="AlphaFoldDB" id="A0A5C8NSG1"/>
<dbReference type="Proteomes" id="UP000321548">
    <property type="component" value="Unassembled WGS sequence"/>
</dbReference>
<gene>
    <name evidence="2" type="ORF">FHP08_16290</name>
</gene>
<evidence type="ECO:0000256" key="1">
    <source>
        <dbReference type="SAM" id="SignalP"/>
    </source>
</evidence>
<protein>
    <submittedName>
        <fullName evidence="2">Cytochrome c</fullName>
    </submittedName>
</protein>
<accession>A0A5C8NSG1</accession>
<dbReference type="EMBL" id="VDUY01000007">
    <property type="protein sequence ID" value="TXL63851.1"/>
    <property type="molecule type" value="Genomic_DNA"/>
</dbReference>
<dbReference type="SUPFAM" id="SSF46626">
    <property type="entry name" value="Cytochrome c"/>
    <property type="match status" value="1"/>
</dbReference>
<dbReference type="InterPro" id="IPR036909">
    <property type="entry name" value="Cyt_c-like_dom_sf"/>
</dbReference>
<comment type="caution">
    <text evidence="2">The sequence shown here is derived from an EMBL/GenBank/DDBJ whole genome shotgun (WGS) entry which is preliminary data.</text>
</comment>
<reference evidence="2 3" key="1">
    <citation type="submission" date="2019-06" db="EMBL/GenBank/DDBJ databases">
        <title>Quisquiliibacterium sp. nov., isolated from a maize field.</title>
        <authorList>
            <person name="Lin S.-Y."/>
            <person name="Tsai C.-F."/>
            <person name="Young C.-C."/>
        </authorList>
    </citation>
    <scope>NUCLEOTIDE SEQUENCE [LARGE SCALE GENOMIC DNA]</scope>
    <source>
        <strain evidence="2 3">CC-CFT501</strain>
    </source>
</reference>
<dbReference type="RefSeq" id="WP_147705545.1">
    <property type="nucleotide sequence ID" value="NZ_VDUY01000007.1"/>
</dbReference>
<name>A0A5C8NSG1_9BURK</name>
<proteinExistence type="predicted"/>
<feature type="chain" id="PRO_5023114087" evidence="1">
    <location>
        <begin position="41"/>
        <end position="132"/>
    </location>
</feature>
<keyword evidence="3" id="KW-1185">Reference proteome</keyword>
<dbReference type="OrthoDB" id="9796294at2"/>